<dbReference type="SUPFAM" id="SSF55729">
    <property type="entry name" value="Acyl-CoA N-acyltransferases (Nat)"/>
    <property type="match status" value="1"/>
</dbReference>
<evidence type="ECO:0000313" key="3">
    <source>
        <dbReference type="Proteomes" id="UP000799757"/>
    </source>
</evidence>
<dbReference type="PROSITE" id="PS51186">
    <property type="entry name" value="GNAT"/>
    <property type="match status" value="1"/>
</dbReference>
<feature type="domain" description="N-acetyltransferase" evidence="1">
    <location>
        <begin position="17"/>
        <end position="166"/>
    </location>
</feature>
<dbReference type="PANTHER" id="PTHR47542">
    <property type="entry name" value="ACYL-COA N-ACYLTRANSFERASES (NAT) SUPERFAMILY PROTEIN"/>
    <property type="match status" value="1"/>
</dbReference>
<evidence type="ECO:0000313" key="2">
    <source>
        <dbReference type="EMBL" id="KAF2794745.1"/>
    </source>
</evidence>
<dbReference type="Proteomes" id="UP000799757">
    <property type="component" value="Unassembled WGS sequence"/>
</dbReference>
<dbReference type="OrthoDB" id="41532at2759"/>
<dbReference type="CDD" id="cd04301">
    <property type="entry name" value="NAT_SF"/>
    <property type="match status" value="1"/>
</dbReference>
<dbReference type="PANTHER" id="PTHR47542:SF2">
    <property type="entry name" value="ACYL-COA N-ACYLTRANSFERASES (NAT) SUPERFAMILY PROTEIN"/>
    <property type="match status" value="1"/>
</dbReference>
<name>A0A6A6XFR9_9PLEO</name>
<gene>
    <name evidence="2" type="ORF">K505DRAFT_241510</name>
</gene>
<dbReference type="AlphaFoldDB" id="A0A6A6XFR9"/>
<sequence length="167" mass="18869">MSQPSSASQSTPRFFLKDLSSFPPKERQVIVVKVAKVERKTFPSSEAFDFDAELKKKNTNMVLAMKDGGSNELVGYLVYLRMKRLALIHKICVVEQEREKGVGACLVHSLRQVLEKGGCCDIQLWVDEARKPARALYLSCGFQQIDQCLDYYGPGRTGLKMQLSFEK</sequence>
<accession>A0A6A6XFR9</accession>
<dbReference type="InterPro" id="IPR000182">
    <property type="entry name" value="GNAT_dom"/>
</dbReference>
<dbReference type="Gene3D" id="3.40.630.30">
    <property type="match status" value="1"/>
</dbReference>
<organism evidence="2 3">
    <name type="scientific">Melanomma pulvis-pyrius CBS 109.77</name>
    <dbReference type="NCBI Taxonomy" id="1314802"/>
    <lineage>
        <taxon>Eukaryota</taxon>
        <taxon>Fungi</taxon>
        <taxon>Dikarya</taxon>
        <taxon>Ascomycota</taxon>
        <taxon>Pezizomycotina</taxon>
        <taxon>Dothideomycetes</taxon>
        <taxon>Pleosporomycetidae</taxon>
        <taxon>Pleosporales</taxon>
        <taxon>Melanommataceae</taxon>
        <taxon>Melanomma</taxon>
    </lineage>
</organism>
<dbReference type="EMBL" id="MU001881">
    <property type="protein sequence ID" value="KAF2794745.1"/>
    <property type="molecule type" value="Genomic_DNA"/>
</dbReference>
<reference evidence="2" key="1">
    <citation type="journal article" date="2020" name="Stud. Mycol.">
        <title>101 Dothideomycetes genomes: a test case for predicting lifestyles and emergence of pathogens.</title>
        <authorList>
            <person name="Haridas S."/>
            <person name="Albert R."/>
            <person name="Binder M."/>
            <person name="Bloem J."/>
            <person name="Labutti K."/>
            <person name="Salamov A."/>
            <person name="Andreopoulos B."/>
            <person name="Baker S."/>
            <person name="Barry K."/>
            <person name="Bills G."/>
            <person name="Bluhm B."/>
            <person name="Cannon C."/>
            <person name="Castanera R."/>
            <person name="Culley D."/>
            <person name="Daum C."/>
            <person name="Ezra D."/>
            <person name="Gonzalez J."/>
            <person name="Henrissat B."/>
            <person name="Kuo A."/>
            <person name="Liang C."/>
            <person name="Lipzen A."/>
            <person name="Lutzoni F."/>
            <person name="Magnuson J."/>
            <person name="Mondo S."/>
            <person name="Nolan M."/>
            <person name="Ohm R."/>
            <person name="Pangilinan J."/>
            <person name="Park H.-J."/>
            <person name="Ramirez L."/>
            <person name="Alfaro M."/>
            <person name="Sun H."/>
            <person name="Tritt A."/>
            <person name="Yoshinaga Y."/>
            <person name="Zwiers L.-H."/>
            <person name="Turgeon B."/>
            <person name="Goodwin S."/>
            <person name="Spatafora J."/>
            <person name="Crous P."/>
            <person name="Grigoriev I."/>
        </authorList>
    </citation>
    <scope>NUCLEOTIDE SEQUENCE</scope>
    <source>
        <strain evidence="2">CBS 109.77</strain>
    </source>
</reference>
<keyword evidence="3" id="KW-1185">Reference proteome</keyword>
<dbReference type="GO" id="GO:0016747">
    <property type="term" value="F:acyltransferase activity, transferring groups other than amino-acyl groups"/>
    <property type="evidence" value="ECO:0007669"/>
    <property type="project" value="InterPro"/>
</dbReference>
<evidence type="ECO:0000259" key="1">
    <source>
        <dbReference type="PROSITE" id="PS51186"/>
    </source>
</evidence>
<dbReference type="Pfam" id="PF00583">
    <property type="entry name" value="Acetyltransf_1"/>
    <property type="match status" value="1"/>
</dbReference>
<dbReference type="InterPro" id="IPR016181">
    <property type="entry name" value="Acyl_CoA_acyltransferase"/>
</dbReference>
<proteinExistence type="predicted"/>
<protein>
    <submittedName>
        <fullName evidence="2">Acetyltransferas-like protein</fullName>
    </submittedName>
</protein>